<dbReference type="AlphaFoldDB" id="A0A0G0MPV0"/>
<gene>
    <name evidence="2" type="ORF">UT29_C0002G0028</name>
</gene>
<proteinExistence type="predicted"/>
<accession>A0A0G0MPV0</accession>
<name>A0A0G0MPV0_YANXG</name>
<dbReference type="NCBIfam" id="TIGR04514">
    <property type="entry name" value="GWxTD_dom"/>
    <property type="match status" value="1"/>
</dbReference>
<dbReference type="InterPro" id="IPR030959">
    <property type="entry name" value="GWxTD_dom"/>
</dbReference>
<keyword evidence="1" id="KW-0732">Signal</keyword>
<organism evidence="2 3">
    <name type="scientific">Yanofskybacteria sp. (strain GW2011_GWA1_39_13)</name>
    <dbReference type="NCBI Taxonomy" id="1619019"/>
    <lineage>
        <taxon>Bacteria</taxon>
        <taxon>Candidatus Yanofskyibacteriota</taxon>
    </lineage>
</organism>
<protein>
    <recommendedName>
        <fullName evidence="4">GWxTD domain-containing protein</fullName>
    </recommendedName>
</protein>
<evidence type="ECO:0000313" key="3">
    <source>
        <dbReference type="Proteomes" id="UP000034845"/>
    </source>
</evidence>
<sequence length="424" mass="47490">MTRSKVLAPIILLLLAVGLTAQAGCASSGNKKPTILVDQYNNVPADIQSQFLDRYRRFITGKERKEFEKLLTDEERDVFIENFWAKRDSDPATPENEFKKEVDDRIENIINESFFGTFGAGGLMFRSNGGFNGGMAHVYLLHGEPDVVDLIEGGSFVPMMLWVYINPENGRLLYAFMFYQKGGSGEFTLFYQDSYKMDQCGAIYEVATVRSYNYNGGGGQNCPSDLYDVYGEIARSTGKNGFLDGNMFAWALFNFSSNSDLKLEVALDPPKPASEIAVKSKARVVGEAPELVGTIGTDYIINSCERCNSLIPAQLIFDKELALLIRRSDVDWRVVNDDAGLELKVRVMVEDNKNQIPSLVFEKNVSFTDKKESIMLDPLGQNTVVLLTEDEVAKIPAGSYRVSVYVKNTMTQKYNAWLREIVVK</sequence>
<dbReference type="EMBL" id="LBWF01000002">
    <property type="protein sequence ID" value="KKR02466.1"/>
    <property type="molecule type" value="Genomic_DNA"/>
</dbReference>
<evidence type="ECO:0000256" key="1">
    <source>
        <dbReference type="SAM" id="SignalP"/>
    </source>
</evidence>
<feature type="signal peptide" evidence="1">
    <location>
        <begin position="1"/>
        <end position="23"/>
    </location>
</feature>
<comment type="caution">
    <text evidence="2">The sequence shown here is derived from an EMBL/GenBank/DDBJ whole genome shotgun (WGS) entry which is preliminary data.</text>
</comment>
<dbReference type="Proteomes" id="UP000034845">
    <property type="component" value="Unassembled WGS sequence"/>
</dbReference>
<feature type="chain" id="PRO_5002533632" description="GWxTD domain-containing protein" evidence="1">
    <location>
        <begin position="24"/>
        <end position="424"/>
    </location>
</feature>
<evidence type="ECO:0000313" key="2">
    <source>
        <dbReference type="EMBL" id="KKR02466.1"/>
    </source>
</evidence>
<evidence type="ECO:0008006" key="4">
    <source>
        <dbReference type="Google" id="ProtNLM"/>
    </source>
</evidence>
<reference evidence="2 3" key="1">
    <citation type="journal article" date="2015" name="Nature">
        <title>rRNA introns, odd ribosomes, and small enigmatic genomes across a large radiation of phyla.</title>
        <authorList>
            <person name="Brown C.T."/>
            <person name="Hug L.A."/>
            <person name="Thomas B.C."/>
            <person name="Sharon I."/>
            <person name="Castelle C.J."/>
            <person name="Singh A."/>
            <person name="Wilkins M.J."/>
            <person name="Williams K.H."/>
            <person name="Banfield J.F."/>
        </authorList>
    </citation>
    <scope>NUCLEOTIDE SEQUENCE [LARGE SCALE GENOMIC DNA]</scope>
    <source>
        <strain evidence="3">GW2011_GWA1_39_13</strain>
    </source>
</reference>